<evidence type="ECO:0000313" key="1">
    <source>
        <dbReference type="EMBL" id="TCS64363.1"/>
    </source>
</evidence>
<dbReference type="EMBL" id="SLZW01000002">
    <property type="protein sequence ID" value="TCS64363.1"/>
    <property type="molecule type" value="Genomic_DNA"/>
</dbReference>
<comment type="caution">
    <text evidence="1">The sequence shown here is derived from an EMBL/GenBank/DDBJ whole genome shotgun (WGS) entry which is preliminary data.</text>
</comment>
<reference evidence="1 2" key="1">
    <citation type="submission" date="2019-03" db="EMBL/GenBank/DDBJ databases">
        <title>Genomic Encyclopedia of Type Strains, Phase IV (KMG-IV): sequencing the most valuable type-strain genomes for metagenomic binning, comparative biology and taxonomic classification.</title>
        <authorList>
            <person name="Goeker M."/>
        </authorList>
    </citation>
    <scope>NUCLEOTIDE SEQUENCE [LARGE SCALE GENOMIC DNA]</scope>
    <source>
        <strain evidence="1 2">DSM 101688</strain>
    </source>
</reference>
<dbReference type="AlphaFoldDB" id="A0A4R3JGD9"/>
<sequence length="215" mass="24643">MTEITKLFLDQPLRGKSDLRFKSTNRLKLLDDVFDGADDHCFIICKNALRKPVRTRPVRLSHKCDPGNFSGYFRVLSFKSFWVQEDGRHLPGYGAIIRAECQHDVNKPLEHKSCIYLLFFLSVPFALPLLFTDWNCRRCVDNNCSKGSRACCENARDKGLKPRNYLGALGVRVKKHQANSGYKAKGGKHHKSGHMLFYVFFHEQHPIVVFSGRAV</sequence>
<gene>
    <name evidence="1" type="ORF">EDD55_102408</name>
</gene>
<accession>A0A4R3JGD9</accession>
<name>A0A4R3JGD9_9PROT</name>
<evidence type="ECO:0000313" key="2">
    <source>
        <dbReference type="Proteomes" id="UP000295304"/>
    </source>
</evidence>
<proteinExistence type="predicted"/>
<organism evidence="1 2">
    <name type="scientific">Varunaivibrio sulfuroxidans</name>
    <dbReference type="NCBI Taxonomy" id="1773489"/>
    <lineage>
        <taxon>Bacteria</taxon>
        <taxon>Pseudomonadati</taxon>
        <taxon>Pseudomonadota</taxon>
        <taxon>Alphaproteobacteria</taxon>
        <taxon>Rhodospirillales</taxon>
        <taxon>Magnetovibrionaceae</taxon>
        <taxon>Varunaivibrio</taxon>
    </lineage>
</organism>
<protein>
    <submittedName>
        <fullName evidence="1">Uncharacterized protein</fullName>
    </submittedName>
</protein>
<dbReference type="Proteomes" id="UP000295304">
    <property type="component" value="Unassembled WGS sequence"/>
</dbReference>
<keyword evidence="2" id="KW-1185">Reference proteome</keyword>